<accession>A0A0J7N5F4</accession>
<reference evidence="3 4" key="1">
    <citation type="submission" date="2015-04" db="EMBL/GenBank/DDBJ databases">
        <title>Lasius niger genome sequencing.</title>
        <authorList>
            <person name="Konorov E.A."/>
            <person name="Nikitin M.A."/>
            <person name="Kirill M.V."/>
            <person name="Chang P."/>
        </authorList>
    </citation>
    <scope>NUCLEOTIDE SEQUENCE [LARGE SCALE GENOMIC DNA]</scope>
    <source>
        <tissue evidence="3">Whole</tissue>
    </source>
</reference>
<feature type="compositionally biased region" description="Polar residues" evidence="2">
    <location>
        <begin position="143"/>
        <end position="152"/>
    </location>
</feature>
<evidence type="ECO:0000313" key="4">
    <source>
        <dbReference type="Proteomes" id="UP000036403"/>
    </source>
</evidence>
<evidence type="ECO:0000313" key="3">
    <source>
        <dbReference type="EMBL" id="KMQ87925.1"/>
    </source>
</evidence>
<keyword evidence="1" id="KW-0175">Coiled coil</keyword>
<feature type="compositionally biased region" description="Basic and acidic residues" evidence="2">
    <location>
        <begin position="126"/>
        <end position="138"/>
    </location>
</feature>
<organism evidence="3 4">
    <name type="scientific">Lasius niger</name>
    <name type="common">Black garden ant</name>
    <dbReference type="NCBI Taxonomy" id="67767"/>
    <lineage>
        <taxon>Eukaryota</taxon>
        <taxon>Metazoa</taxon>
        <taxon>Ecdysozoa</taxon>
        <taxon>Arthropoda</taxon>
        <taxon>Hexapoda</taxon>
        <taxon>Insecta</taxon>
        <taxon>Pterygota</taxon>
        <taxon>Neoptera</taxon>
        <taxon>Endopterygota</taxon>
        <taxon>Hymenoptera</taxon>
        <taxon>Apocrita</taxon>
        <taxon>Aculeata</taxon>
        <taxon>Formicoidea</taxon>
        <taxon>Formicidae</taxon>
        <taxon>Formicinae</taxon>
        <taxon>Lasius</taxon>
        <taxon>Lasius</taxon>
    </lineage>
</organism>
<gene>
    <name evidence="3" type="ORF">RF55_12667</name>
</gene>
<feature type="coiled-coil region" evidence="1">
    <location>
        <begin position="262"/>
        <end position="302"/>
    </location>
</feature>
<feature type="region of interest" description="Disordered" evidence="2">
    <location>
        <begin position="125"/>
        <end position="172"/>
    </location>
</feature>
<comment type="caution">
    <text evidence="3">The sequence shown here is derived from an EMBL/GenBank/DDBJ whole genome shotgun (WGS) entry which is preliminary data.</text>
</comment>
<sequence>MFWQEKDVPPMGMGCPELEFPRIEGLMFPPVLCWGKDCMRMLVMAVEQTTMWLLKPKRVSTRECRKTYCDRSVSELQSTKKRKATASPDSSPNGTGGAGSSYFLRSPRKSWIVISSEEENIVETVDLTREPTYSKDGDLEGAASTTAGSSRNEGGVPDRPKRRKNRTGRKVSAAVKKKKSKLNFKETLGDISYEELTGMVAANAGAVGLECINAIRVNSSSFQGTWNNRMWIKIKIIKEVIRAFVAKTELYGDSALLEARVIEKTEELSAAKRDAADRKEENKKLRKENDDLLRTIGDMKSEMKR</sequence>
<dbReference type="Proteomes" id="UP000036403">
    <property type="component" value="Unassembled WGS sequence"/>
</dbReference>
<evidence type="ECO:0000256" key="1">
    <source>
        <dbReference type="SAM" id="Coils"/>
    </source>
</evidence>
<name>A0A0J7N5F4_LASNI</name>
<keyword evidence="4" id="KW-1185">Reference proteome</keyword>
<dbReference type="EMBL" id="LBMM01009714">
    <property type="protein sequence ID" value="KMQ87925.1"/>
    <property type="molecule type" value="Genomic_DNA"/>
</dbReference>
<evidence type="ECO:0000256" key="2">
    <source>
        <dbReference type="SAM" id="MobiDB-lite"/>
    </source>
</evidence>
<protein>
    <submittedName>
        <fullName evidence="3">Uncharacterized protein</fullName>
    </submittedName>
</protein>
<feature type="region of interest" description="Disordered" evidence="2">
    <location>
        <begin position="75"/>
        <end position="101"/>
    </location>
</feature>
<feature type="compositionally biased region" description="Basic residues" evidence="2">
    <location>
        <begin position="160"/>
        <end position="172"/>
    </location>
</feature>
<proteinExistence type="predicted"/>
<dbReference type="PaxDb" id="67767-A0A0J7N5F4"/>
<dbReference type="AlphaFoldDB" id="A0A0J7N5F4"/>